<proteinExistence type="predicted"/>
<evidence type="ECO:0000256" key="5">
    <source>
        <dbReference type="ARBA" id="ARBA00023136"/>
    </source>
</evidence>
<dbReference type="InterPro" id="IPR036259">
    <property type="entry name" value="MFS_trans_sf"/>
</dbReference>
<feature type="transmembrane region" description="Helical" evidence="6">
    <location>
        <begin position="90"/>
        <end position="109"/>
    </location>
</feature>
<dbReference type="GO" id="GO:0015293">
    <property type="term" value="F:symporter activity"/>
    <property type="evidence" value="ECO:0007669"/>
    <property type="project" value="InterPro"/>
</dbReference>
<feature type="transmembrane region" description="Helical" evidence="6">
    <location>
        <begin position="189"/>
        <end position="208"/>
    </location>
</feature>
<evidence type="ECO:0000313" key="9">
    <source>
        <dbReference type="Proteomes" id="UP000240400"/>
    </source>
</evidence>
<dbReference type="RefSeq" id="WP_107643991.1">
    <property type="nucleotide sequence ID" value="NZ_PZHR01000008.1"/>
</dbReference>
<dbReference type="GO" id="GO:0008643">
    <property type="term" value="P:carbohydrate transport"/>
    <property type="evidence" value="ECO:0007669"/>
    <property type="project" value="InterPro"/>
</dbReference>
<dbReference type="Proteomes" id="UP000240400">
    <property type="component" value="Unassembled WGS sequence"/>
</dbReference>
<reference evidence="8 9" key="1">
    <citation type="journal article" date="2016" name="Front. Microbiol.">
        <title>Comprehensive Phylogenetic Analysis of Bovine Non-aureus Staphylococci Species Based on Whole-Genome Sequencing.</title>
        <authorList>
            <person name="Naushad S."/>
            <person name="Barkema H.W."/>
            <person name="Luby C."/>
            <person name="Condas L.A."/>
            <person name="Nobrega D.B."/>
            <person name="Carson D.A."/>
            <person name="De Buck J."/>
        </authorList>
    </citation>
    <scope>NUCLEOTIDE SEQUENCE [LARGE SCALE GENOMIC DNA]</scope>
    <source>
        <strain evidence="8 9">SNUC 4337</strain>
    </source>
</reference>
<evidence type="ECO:0000259" key="7">
    <source>
        <dbReference type="PROSITE" id="PS50850"/>
    </source>
</evidence>
<accession>A0A2T4SD22</accession>
<name>A0A2T4SD22_9STAP</name>
<evidence type="ECO:0000256" key="3">
    <source>
        <dbReference type="ARBA" id="ARBA00022692"/>
    </source>
</evidence>
<dbReference type="GO" id="GO:0006814">
    <property type="term" value="P:sodium ion transport"/>
    <property type="evidence" value="ECO:0007669"/>
    <property type="project" value="InterPro"/>
</dbReference>
<keyword evidence="2" id="KW-0813">Transport</keyword>
<dbReference type="PANTHER" id="PTHR11328:SF24">
    <property type="entry name" value="MAJOR FACILITATOR SUPERFAMILY (MFS) PROFILE DOMAIN-CONTAINING PROTEIN"/>
    <property type="match status" value="1"/>
</dbReference>
<feature type="domain" description="Major facilitator superfamily (MFS) profile" evidence="7">
    <location>
        <begin position="225"/>
        <end position="454"/>
    </location>
</feature>
<comment type="caution">
    <text evidence="8">The sequence shown here is derived from an EMBL/GenBank/DDBJ whole genome shotgun (WGS) entry which is preliminary data.</text>
</comment>
<feature type="transmembrane region" description="Helical" evidence="6">
    <location>
        <begin position="115"/>
        <end position="134"/>
    </location>
</feature>
<dbReference type="InterPro" id="IPR039672">
    <property type="entry name" value="MFS_2"/>
</dbReference>
<evidence type="ECO:0000313" key="8">
    <source>
        <dbReference type="EMBL" id="PTK60238.1"/>
    </source>
</evidence>
<feature type="transmembrane region" description="Helical" evidence="6">
    <location>
        <begin position="239"/>
        <end position="262"/>
    </location>
</feature>
<feature type="transmembrane region" description="Helical" evidence="6">
    <location>
        <begin position="306"/>
        <end position="322"/>
    </location>
</feature>
<keyword evidence="3 6" id="KW-0812">Transmembrane</keyword>
<feature type="transmembrane region" description="Helical" evidence="6">
    <location>
        <begin position="155"/>
        <end position="177"/>
    </location>
</feature>
<keyword evidence="5 6" id="KW-0472">Membrane</keyword>
<dbReference type="CDD" id="cd17332">
    <property type="entry name" value="MFS_MelB_like"/>
    <property type="match status" value="1"/>
</dbReference>
<evidence type="ECO:0000256" key="6">
    <source>
        <dbReference type="SAM" id="Phobius"/>
    </source>
</evidence>
<organism evidence="8 9">
    <name type="scientific">Staphylococcus nepalensis</name>
    <dbReference type="NCBI Taxonomy" id="214473"/>
    <lineage>
        <taxon>Bacteria</taxon>
        <taxon>Bacillati</taxon>
        <taxon>Bacillota</taxon>
        <taxon>Bacilli</taxon>
        <taxon>Bacillales</taxon>
        <taxon>Staphylococcaceae</taxon>
        <taxon>Staphylococcus</taxon>
    </lineage>
</organism>
<protein>
    <submittedName>
        <fullName evidence="8">MFS transporter</fullName>
    </submittedName>
</protein>
<feature type="transmembrane region" description="Helical" evidence="6">
    <location>
        <begin position="417"/>
        <end position="438"/>
    </location>
</feature>
<gene>
    <name evidence="8" type="ORF">BUZ61_02785</name>
</gene>
<dbReference type="Pfam" id="PF13347">
    <property type="entry name" value="MFS_2"/>
    <property type="match status" value="1"/>
</dbReference>
<sequence>MRGNNTEIQESVVKLKKDEVIGYGLAGAANNVIFTGMSTFLLFFYTDIIGIAGSVLGTIMLFSRFLDGISDVVMGVLVDKTNSKHGKTRPWVLWMAVPFAIIAVALFTVPDIVSTAQIIYIIITYNIALLIYTATEIPHGTLGALMTQDQHQRSILSVAKMTGAYIAIIPISGFTVYIVEWLGGGQSGWIYTFVIYGVIAVLLYFNMFRSTKERVNTKANSENKLSIKLSLKALLKNKYWAIVTLVFIAMYMWISLTSGAAIYYSKYILGDATLVGILTTTLSIATIASMGLMIPISKKFGKRNTMVMGCIVAILGTLVFFIDPTDTIVVTIGQILRGFGKAAVMGIIFAILADTMEYGEWKTGIRIEGLIYSGASMGIKIGTGVGSALIGWVLAWGGYIGGKTIQSAAAITSIKYLFIYIPIILSVIMIIFLLFYNLDKKYPKILKELSERTS</sequence>
<evidence type="ECO:0000256" key="2">
    <source>
        <dbReference type="ARBA" id="ARBA00022448"/>
    </source>
</evidence>
<evidence type="ECO:0000256" key="1">
    <source>
        <dbReference type="ARBA" id="ARBA00004651"/>
    </source>
</evidence>
<dbReference type="NCBIfam" id="TIGR00792">
    <property type="entry name" value="gph"/>
    <property type="match status" value="1"/>
</dbReference>
<dbReference type="OrthoDB" id="9764596at2"/>
<dbReference type="Gene3D" id="1.20.1250.20">
    <property type="entry name" value="MFS general substrate transporter like domains"/>
    <property type="match status" value="2"/>
</dbReference>
<dbReference type="EMBL" id="PZHR01000008">
    <property type="protein sequence ID" value="PTK60238.1"/>
    <property type="molecule type" value="Genomic_DNA"/>
</dbReference>
<feature type="transmembrane region" description="Helical" evidence="6">
    <location>
        <begin position="274"/>
        <end position="294"/>
    </location>
</feature>
<dbReference type="InterPro" id="IPR020846">
    <property type="entry name" value="MFS_dom"/>
</dbReference>
<feature type="transmembrane region" description="Helical" evidence="6">
    <location>
        <begin position="51"/>
        <end position="78"/>
    </location>
</feature>
<feature type="transmembrane region" description="Helical" evidence="6">
    <location>
        <begin position="374"/>
        <end position="397"/>
    </location>
</feature>
<dbReference type="InterPro" id="IPR001927">
    <property type="entry name" value="Na/Gal_symport"/>
</dbReference>
<feature type="transmembrane region" description="Helical" evidence="6">
    <location>
        <begin position="20"/>
        <end position="45"/>
    </location>
</feature>
<dbReference type="PANTHER" id="PTHR11328">
    <property type="entry name" value="MAJOR FACILITATOR SUPERFAMILY DOMAIN-CONTAINING PROTEIN"/>
    <property type="match status" value="1"/>
</dbReference>
<dbReference type="GO" id="GO:0005886">
    <property type="term" value="C:plasma membrane"/>
    <property type="evidence" value="ECO:0007669"/>
    <property type="project" value="UniProtKB-SubCell"/>
</dbReference>
<keyword evidence="4 6" id="KW-1133">Transmembrane helix</keyword>
<evidence type="ECO:0000256" key="4">
    <source>
        <dbReference type="ARBA" id="ARBA00022989"/>
    </source>
</evidence>
<dbReference type="PROSITE" id="PS50850">
    <property type="entry name" value="MFS"/>
    <property type="match status" value="1"/>
</dbReference>
<feature type="transmembrane region" description="Helical" evidence="6">
    <location>
        <begin position="328"/>
        <end position="353"/>
    </location>
</feature>
<dbReference type="AlphaFoldDB" id="A0A2T4SD22"/>
<dbReference type="SUPFAM" id="SSF103473">
    <property type="entry name" value="MFS general substrate transporter"/>
    <property type="match status" value="1"/>
</dbReference>
<comment type="subcellular location">
    <subcellularLocation>
        <location evidence="1">Cell membrane</location>
        <topology evidence="1">Multi-pass membrane protein</topology>
    </subcellularLocation>
</comment>